<dbReference type="Pfam" id="PF13966">
    <property type="entry name" value="zf-RVT"/>
    <property type="match status" value="1"/>
</dbReference>
<feature type="compositionally biased region" description="Low complexity" evidence="1">
    <location>
        <begin position="100"/>
        <end position="114"/>
    </location>
</feature>
<organism evidence="4 5">
    <name type="scientific">Paspalum notatum var. saurae</name>
    <dbReference type="NCBI Taxonomy" id="547442"/>
    <lineage>
        <taxon>Eukaryota</taxon>
        <taxon>Viridiplantae</taxon>
        <taxon>Streptophyta</taxon>
        <taxon>Embryophyta</taxon>
        <taxon>Tracheophyta</taxon>
        <taxon>Spermatophyta</taxon>
        <taxon>Magnoliopsida</taxon>
        <taxon>Liliopsida</taxon>
        <taxon>Poales</taxon>
        <taxon>Poaceae</taxon>
        <taxon>PACMAD clade</taxon>
        <taxon>Panicoideae</taxon>
        <taxon>Andropogonodae</taxon>
        <taxon>Paspaleae</taxon>
        <taxon>Paspalinae</taxon>
        <taxon>Paspalum</taxon>
    </lineage>
</organism>
<feature type="region of interest" description="Disordered" evidence="1">
    <location>
        <begin position="27"/>
        <end position="114"/>
    </location>
</feature>
<keyword evidence="5" id="KW-1185">Reference proteome</keyword>
<dbReference type="PANTHER" id="PTHR33116:SF78">
    <property type="entry name" value="OS12G0587133 PROTEIN"/>
    <property type="match status" value="1"/>
</dbReference>
<dbReference type="AlphaFoldDB" id="A0AAQ3UEU1"/>
<dbReference type="InterPro" id="IPR026960">
    <property type="entry name" value="RVT-Znf"/>
</dbReference>
<gene>
    <name evidence="4" type="ORF">U9M48_034996</name>
</gene>
<feature type="non-terminal residue" evidence="4">
    <location>
        <position position="1"/>
    </location>
</feature>
<evidence type="ECO:0000313" key="4">
    <source>
        <dbReference type="EMBL" id="WVZ88479.1"/>
    </source>
</evidence>
<accession>A0AAQ3UEU1</accession>
<evidence type="ECO:0000259" key="2">
    <source>
        <dbReference type="Pfam" id="PF00078"/>
    </source>
</evidence>
<reference evidence="4 5" key="1">
    <citation type="submission" date="2024-02" db="EMBL/GenBank/DDBJ databases">
        <title>High-quality chromosome-scale genome assembly of Pensacola bahiagrass (Paspalum notatum Flugge var. saurae).</title>
        <authorList>
            <person name="Vega J.M."/>
            <person name="Podio M."/>
            <person name="Orjuela J."/>
            <person name="Siena L.A."/>
            <person name="Pessino S.C."/>
            <person name="Combes M.C."/>
            <person name="Mariac C."/>
            <person name="Albertini E."/>
            <person name="Pupilli F."/>
            <person name="Ortiz J.P.A."/>
            <person name="Leblanc O."/>
        </authorList>
    </citation>
    <scope>NUCLEOTIDE SEQUENCE [LARGE SCALE GENOMIC DNA]</scope>
    <source>
        <strain evidence="4">R1</strain>
        <tissue evidence="4">Leaf</tissue>
    </source>
</reference>
<feature type="domain" description="Reverse transcriptase zinc-binding" evidence="3">
    <location>
        <begin position="577"/>
        <end position="659"/>
    </location>
</feature>
<proteinExistence type="predicted"/>
<dbReference type="Pfam" id="PF00078">
    <property type="entry name" value="RVT_1"/>
    <property type="match status" value="1"/>
</dbReference>
<evidence type="ECO:0000259" key="3">
    <source>
        <dbReference type="Pfam" id="PF13966"/>
    </source>
</evidence>
<feature type="compositionally biased region" description="Low complexity" evidence="1">
    <location>
        <begin position="59"/>
        <end position="71"/>
    </location>
</feature>
<dbReference type="EMBL" id="CP144752">
    <property type="protein sequence ID" value="WVZ88479.1"/>
    <property type="molecule type" value="Genomic_DNA"/>
</dbReference>
<dbReference type="Proteomes" id="UP001341281">
    <property type="component" value="Chromosome 08"/>
</dbReference>
<feature type="domain" description="Reverse transcriptase" evidence="2">
    <location>
        <begin position="213"/>
        <end position="346"/>
    </location>
</feature>
<dbReference type="PANTHER" id="PTHR33116">
    <property type="entry name" value="REVERSE TRANSCRIPTASE ZINC-BINDING DOMAIN-CONTAINING PROTEIN-RELATED-RELATED"/>
    <property type="match status" value="1"/>
</dbReference>
<evidence type="ECO:0000313" key="5">
    <source>
        <dbReference type="Proteomes" id="UP001341281"/>
    </source>
</evidence>
<feature type="compositionally biased region" description="Basic residues" evidence="1">
    <location>
        <begin position="72"/>
        <end position="85"/>
    </location>
</feature>
<evidence type="ECO:0008006" key="6">
    <source>
        <dbReference type="Google" id="ProtNLM"/>
    </source>
</evidence>
<dbReference type="SUPFAM" id="SSF56672">
    <property type="entry name" value="DNA/RNA polymerases"/>
    <property type="match status" value="1"/>
</dbReference>
<name>A0AAQ3UEU1_PASNO</name>
<evidence type="ECO:0000256" key="1">
    <source>
        <dbReference type="SAM" id="MobiDB-lite"/>
    </source>
</evidence>
<feature type="compositionally biased region" description="Low complexity" evidence="1">
    <location>
        <begin position="27"/>
        <end position="51"/>
    </location>
</feature>
<protein>
    <recommendedName>
        <fullName evidence="6">Reverse transcriptase domain-containing protein</fullName>
    </recommendedName>
</protein>
<sequence>MGGEPVAELGVGRLGVAVGDEPLQHLGADVAGASPAPAGASAPAPAGASGRVARRGRALPDALLDAPTRPALLRRRRCHHPRPPRARASPALPHAHRRPSLLPSSASPAARAPTRQLARVFQKLPRRWAGGERRIGVGQQQGAQKTRERPIARERGMTGKYEAIPGAKASFCGGVGFLGATTASPLPRKSAWGPGVSDTGTVWELSTSHTRVLVNGEPGEPILHRRGLRQGDPLSPMLFLLVMEVLNALVSQATQENLLQPLAVQRAKFRISFYADDVIMFFRPAREDITLISQLLDFFGHVSGLRTNLAKSSVTPIHCSEENLLLLSDLLVCEIKNFPCTYLGIPLTVHKPRKSDIFPLIDKVADSLPKWKASLLNWAGRLVVVRAVLSAIPIHLMIALGLPKWAIKAIDKRRRGFLWTGKEKANGGNCFVAWDKVQRPLQYGGLGITNLETMGWALRIRWLWLQKTDSSRPWEAAVETDIGNGEDTKFWTDRWLQGCTIAELSPNLIKAVPTRARKRLSVSQALTNRRWIAYIKGTVSVQVLVEYLKLWELVDGIVLQPEISEKHTWKLSRSGVYTSKSAYQAFFLGSVKFAPWKRIWKSCAPLRCKFFLAVKNKCWTADHLSKRGLPHPSTCPLYDQAEETINHLLVSCVFSREIWSTILRFIGLPTAAPQDERSFSGWWYRAISRVPKEMKKGLNSLIILVAWELWKHINACVFEGVRPSVVLLCQEVERKSSLWRLAGNTALHELLTRSSRQ</sequence>
<dbReference type="InterPro" id="IPR043502">
    <property type="entry name" value="DNA/RNA_pol_sf"/>
</dbReference>
<dbReference type="InterPro" id="IPR000477">
    <property type="entry name" value="RT_dom"/>
</dbReference>